<evidence type="ECO:0000313" key="2">
    <source>
        <dbReference type="EMBL" id="KAL2075532.1"/>
    </source>
</evidence>
<protein>
    <submittedName>
        <fullName evidence="2">Uncharacterized protein</fullName>
    </submittedName>
</protein>
<feature type="chain" id="PRO_5047168884" evidence="1">
    <location>
        <begin position="19"/>
        <end position="112"/>
    </location>
</feature>
<comment type="caution">
    <text evidence="2">The sequence shown here is derived from an EMBL/GenBank/DDBJ whole genome shotgun (WGS) entry which is preliminary data.</text>
</comment>
<feature type="signal peptide" evidence="1">
    <location>
        <begin position="1"/>
        <end position="18"/>
    </location>
</feature>
<evidence type="ECO:0000256" key="1">
    <source>
        <dbReference type="SAM" id="SignalP"/>
    </source>
</evidence>
<dbReference type="EMBL" id="JAZHXI010000001">
    <property type="protein sequence ID" value="KAL2075532.1"/>
    <property type="molecule type" value="Genomic_DNA"/>
</dbReference>
<name>A0ABR4D055_9HELO</name>
<reference evidence="2 3" key="1">
    <citation type="journal article" date="2024" name="Commun. Biol.">
        <title>Comparative genomic analysis of thermophilic fungi reveals convergent evolutionary adaptations and gene losses.</title>
        <authorList>
            <person name="Steindorff A.S."/>
            <person name="Aguilar-Pontes M.V."/>
            <person name="Robinson A.J."/>
            <person name="Andreopoulos B."/>
            <person name="LaButti K."/>
            <person name="Kuo A."/>
            <person name="Mondo S."/>
            <person name="Riley R."/>
            <person name="Otillar R."/>
            <person name="Haridas S."/>
            <person name="Lipzen A."/>
            <person name="Grimwood J."/>
            <person name="Schmutz J."/>
            <person name="Clum A."/>
            <person name="Reid I.D."/>
            <person name="Moisan M.C."/>
            <person name="Butler G."/>
            <person name="Nguyen T.T.M."/>
            <person name="Dewar K."/>
            <person name="Conant G."/>
            <person name="Drula E."/>
            <person name="Henrissat B."/>
            <person name="Hansel C."/>
            <person name="Singer S."/>
            <person name="Hutchinson M.I."/>
            <person name="de Vries R.P."/>
            <person name="Natvig D.O."/>
            <person name="Powell A.J."/>
            <person name="Tsang A."/>
            <person name="Grigoriev I.V."/>
        </authorList>
    </citation>
    <scope>NUCLEOTIDE SEQUENCE [LARGE SCALE GENOMIC DNA]</scope>
    <source>
        <strain evidence="2 3">CBS 494.80</strain>
    </source>
</reference>
<accession>A0ABR4D055</accession>
<organism evidence="2 3">
    <name type="scientific">Oculimacula yallundae</name>
    <dbReference type="NCBI Taxonomy" id="86028"/>
    <lineage>
        <taxon>Eukaryota</taxon>
        <taxon>Fungi</taxon>
        <taxon>Dikarya</taxon>
        <taxon>Ascomycota</taxon>
        <taxon>Pezizomycotina</taxon>
        <taxon>Leotiomycetes</taxon>
        <taxon>Helotiales</taxon>
        <taxon>Ploettnerulaceae</taxon>
        <taxon>Oculimacula</taxon>
    </lineage>
</organism>
<gene>
    <name evidence="2" type="ORF">VTL71DRAFT_475</name>
</gene>
<dbReference type="Proteomes" id="UP001595075">
    <property type="component" value="Unassembled WGS sequence"/>
</dbReference>
<evidence type="ECO:0000313" key="3">
    <source>
        <dbReference type="Proteomes" id="UP001595075"/>
    </source>
</evidence>
<keyword evidence="3" id="KW-1185">Reference proteome</keyword>
<proteinExistence type="predicted"/>
<keyword evidence="1" id="KW-0732">Signal</keyword>
<sequence length="112" mass="11259">MQFSITTIVLALSALTSASVILERQGATGACCFPSKSIKQEACTTAGGAAGRCVPGGGGANCNGALDCVAQTNLVCDANVIERGKSLCRAKVANGLQDGTKVIQNLSQAKVN</sequence>